<dbReference type="OrthoDB" id="5397701at2759"/>
<protein>
    <submittedName>
        <fullName evidence="1">Uncharacterized protein</fullName>
    </submittedName>
</protein>
<dbReference type="Proteomes" id="UP000837801">
    <property type="component" value="Unassembled WGS sequence"/>
</dbReference>
<evidence type="ECO:0000313" key="1">
    <source>
        <dbReference type="EMBL" id="CAH2353924.1"/>
    </source>
</evidence>
<dbReference type="AlphaFoldDB" id="A0A9P0QSR7"/>
<reference evidence="1" key="1">
    <citation type="submission" date="2022-03" db="EMBL/GenBank/DDBJ databases">
        <authorList>
            <person name="Legras J.-L."/>
            <person name="Devillers H."/>
            <person name="Grondin C."/>
        </authorList>
    </citation>
    <scope>NUCLEOTIDE SEQUENCE</scope>
    <source>
        <strain evidence="1">CLIB 1423</strain>
    </source>
</reference>
<evidence type="ECO:0000313" key="2">
    <source>
        <dbReference type="Proteomes" id="UP000837801"/>
    </source>
</evidence>
<gene>
    <name evidence="1" type="ORF">CLIB1423_13S01992</name>
</gene>
<comment type="caution">
    <text evidence="1">The sequence shown here is derived from an EMBL/GenBank/DDBJ whole genome shotgun (WGS) entry which is preliminary data.</text>
</comment>
<name>A0A9P0QSR7_9ASCO</name>
<dbReference type="PANTHER" id="PTHR37331:SF1">
    <property type="entry name" value="YALI0F11671P"/>
    <property type="match status" value="1"/>
</dbReference>
<dbReference type="EMBL" id="CAKXYY010000013">
    <property type="protein sequence ID" value="CAH2353924.1"/>
    <property type="molecule type" value="Genomic_DNA"/>
</dbReference>
<keyword evidence="2" id="KW-1185">Reference proteome</keyword>
<dbReference type="PANTHER" id="PTHR37331">
    <property type="entry name" value="YALI0F11671P"/>
    <property type="match status" value="1"/>
</dbReference>
<sequence length="173" mass="19737">MFKSKFPTMLNRQFNRYLTQYARNNQIFIHPAKHLGSTVVSFSKNPKDVPIGTVLGSGHDITPQNFQENEKFLNILHKTIGDTVWDDFSFIVEAGVNASSYMPIYDFRHTPNFARIPEVDDIFGYVQVDGNGKMIPDTYESNSMYRLCNGESGLIKLSDYLHEKVGEACEQTK</sequence>
<accession>A0A9P0QSR7</accession>
<organism evidence="1 2">
    <name type="scientific">[Candida] railenensis</name>
    <dbReference type="NCBI Taxonomy" id="45579"/>
    <lineage>
        <taxon>Eukaryota</taxon>
        <taxon>Fungi</taxon>
        <taxon>Dikarya</taxon>
        <taxon>Ascomycota</taxon>
        <taxon>Saccharomycotina</taxon>
        <taxon>Pichiomycetes</taxon>
        <taxon>Debaryomycetaceae</taxon>
        <taxon>Kurtzmaniella</taxon>
    </lineage>
</organism>
<proteinExistence type="predicted"/>